<proteinExistence type="predicted"/>
<protein>
    <submittedName>
        <fullName evidence="1">Uncharacterized protein</fullName>
    </submittedName>
</protein>
<gene>
    <name evidence="1" type="ordered locus">Anacy_4108</name>
</gene>
<evidence type="ECO:0000313" key="1">
    <source>
        <dbReference type="EMBL" id="AFZ59476.1"/>
    </source>
</evidence>
<sequence length="79" mass="8675">MEINNKHHNNQFEINDLIDEAVNNAVARRQETLLDLSDEEAKNVAGGASLSIKPIILGRIFCPPITIGIIAVDPKIQTI</sequence>
<dbReference type="AlphaFoldDB" id="K9ZJU2"/>
<dbReference type="KEGG" id="acy:Anacy_4108"/>
<accession>K9ZJU2</accession>
<dbReference type="HOGENOM" id="CLU_189916_0_0_3"/>
<evidence type="ECO:0000313" key="2">
    <source>
        <dbReference type="Proteomes" id="UP000010474"/>
    </source>
</evidence>
<organism evidence="1 2">
    <name type="scientific">Anabaena cylindrica (strain ATCC 27899 / PCC 7122)</name>
    <dbReference type="NCBI Taxonomy" id="272123"/>
    <lineage>
        <taxon>Bacteria</taxon>
        <taxon>Bacillati</taxon>
        <taxon>Cyanobacteriota</taxon>
        <taxon>Cyanophyceae</taxon>
        <taxon>Nostocales</taxon>
        <taxon>Nostocaceae</taxon>
        <taxon>Anabaena</taxon>
    </lineage>
</organism>
<dbReference type="OrthoDB" id="515342at2"/>
<dbReference type="EMBL" id="CP003659">
    <property type="protein sequence ID" value="AFZ59476.1"/>
    <property type="molecule type" value="Genomic_DNA"/>
</dbReference>
<reference evidence="2" key="1">
    <citation type="journal article" date="2013" name="Proc. Natl. Acad. Sci. U.S.A.">
        <title>Improving the coverage of the cyanobacterial phylum using diversity-driven genome sequencing.</title>
        <authorList>
            <person name="Shih P.M."/>
            <person name="Wu D."/>
            <person name="Latifi A."/>
            <person name="Axen S.D."/>
            <person name="Fewer D.P."/>
            <person name="Talla E."/>
            <person name="Calteau A."/>
            <person name="Cai F."/>
            <person name="Tandeau de Marsac N."/>
            <person name="Rippka R."/>
            <person name="Herdman M."/>
            <person name="Sivonen K."/>
            <person name="Coursin T."/>
            <person name="Laurent T."/>
            <person name="Goodwin L."/>
            <person name="Nolan M."/>
            <person name="Davenport K.W."/>
            <person name="Han C.S."/>
            <person name="Rubin E.M."/>
            <person name="Eisen J.A."/>
            <person name="Woyke T."/>
            <person name="Gugger M."/>
            <person name="Kerfeld C.A."/>
        </authorList>
    </citation>
    <scope>NUCLEOTIDE SEQUENCE [LARGE SCALE GENOMIC DNA]</scope>
    <source>
        <strain evidence="2">ATCC 27899 / PCC 7122</strain>
    </source>
</reference>
<dbReference type="eggNOG" id="ENOG502ZRMB">
    <property type="taxonomic scope" value="Bacteria"/>
</dbReference>
<dbReference type="STRING" id="272123.Anacy_4108"/>
<keyword evidence="2" id="KW-1185">Reference proteome</keyword>
<dbReference type="RefSeq" id="WP_015216094.1">
    <property type="nucleotide sequence ID" value="NC_019771.1"/>
</dbReference>
<dbReference type="Proteomes" id="UP000010474">
    <property type="component" value="Chromosome"/>
</dbReference>
<dbReference type="PATRIC" id="fig|272123.3.peg.4456"/>
<name>K9ZJU2_ANACC</name>